<evidence type="ECO:0000313" key="1">
    <source>
        <dbReference type="EMBL" id="KNZ44102.1"/>
    </source>
</evidence>
<dbReference type="Proteomes" id="UP000037035">
    <property type="component" value="Unassembled WGS sequence"/>
</dbReference>
<dbReference type="EMBL" id="LAVV01015170">
    <property type="protein sequence ID" value="KNZ44102.1"/>
    <property type="molecule type" value="Genomic_DNA"/>
</dbReference>
<reference evidence="1 2" key="1">
    <citation type="submission" date="2015-08" db="EMBL/GenBank/DDBJ databases">
        <title>Next Generation Sequencing and Analysis of the Genome of Puccinia sorghi L Schw, the Causal Agent of Maize Common Rust.</title>
        <authorList>
            <person name="Rochi L."/>
            <person name="Burguener G."/>
            <person name="Darino M."/>
            <person name="Turjanski A."/>
            <person name="Kreff E."/>
            <person name="Dieguez M.J."/>
            <person name="Sacco F."/>
        </authorList>
    </citation>
    <scope>NUCLEOTIDE SEQUENCE [LARGE SCALE GENOMIC DNA]</scope>
    <source>
        <strain evidence="1 2">RO10H11247</strain>
    </source>
</reference>
<dbReference type="AlphaFoldDB" id="A0A0L6U6Y6"/>
<comment type="caution">
    <text evidence="1">The sequence shown here is derived from an EMBL/GenBank/DDBJ whole genome shotgun (WGS) entry which is preliminary data.</text>
</comment>
<protein>
    <submittedName>
        <fullName evidence="1">Uncharacterized protein</fullName>
    </submittedName>
</protein>
<dbReference type="VEuPathDB" id="FungiDB:VP01_950g3"/>
<evidence type="ECO:0000313" key="2">
    <source>
        <dbReference type="Proteomes" id="UP000037035"/>
    </source>
</evidence>
<keyword evidence="2" id="KW-1185">Reference proteome</keyword>
<name>A0A0L6U6Y6_9BASI</name>
<proteinExistence type="predicted"/>
<gene>
    <name evidence="1" type="ORF">VP01_950g3</name>
</gene>
<sequence length="625" mass="71141">MQMQSQNLCIISIISCSKTCQLINSLARYVKVKVCTTPASSPQVRSRKLPNSGISTDSTSANTFNTWHLIHPPFLLTNKLISLITVISPANFQASVLAVLKKQTKTFGSHLSAGDTNPMLLPRWVHPLASDCFTRLVSTKEFYSSEYKGNNTLIFLSQVLVFIRNTLITYLSLFSFSFDYFFTYFRSCYNLKIKCLIDVTSCVNYLEHYTISLHYCTIALHDCIITLCALSASEVLLKIYNSPLILGLSPSHPSHSESTLSLIFVSIPQIYLVLHLPPKCWQLCPNPFPFEKRFSRFKYLKLINSYIFSHRGKPIHSPFQTTLSITHSNPQYKKKIHAIPEERISTEKKGLNVPPQRVLRASLNRLKKWYQLVVCNRLIRQGRRDKIRDGKHKTATHWFSSMEADSWDYLGGQEMNCLEEVRCHCKKKLAQLPGVDMQHGPAKLSSKVCIFRFFGTVNVQYVGLTTGASWEFLRVNCRQLSKFFVCVVEGFCRISLIDLLITELPSFPSIIISIQIITLDNFLSSKILIHHKFIQVSNNCFINCFNCLIFKILILFSKTQINKTIGSLSLFLLKDLVLSYMEMLVVVGFKCFSMCAVQLVCKFTPDCCRSLCVITAKETHSTACS</sequence>
<accession>A0A0L6U6Y6</accession>
<organism evidence="1 2">
    <name type="scientific">Puccinia sorghi</name>
    <dbReference type="NCBI Taxonomy" id="27349"/>
    <lineage>
        <taxon>Eukaryota</taxon>
        <taxon>Fungi</taxon>
        <taxon>Dikarya</taxon>
        <taxon>Basidiomycota</taxon>
        <taxon>Pucciniomycotina</taxon>
        <taxon>Pucciniomycetes</taxon>
        <taxon>Pucciniales</taxon>
        <taxon>Pucciniaceae</taxon>
        <taxon>Puccinia</taxon>
    </lineage>
</organism>